<dbReference type="WormBase" id="ZC190.10b">
    <property type="protein sequence ID" value="CE52429"/>
    <property type="gene ID" value="WBGene00022544"/>
</dbReference>
<accession>I2HA97</accession>
<protein>
    <submittedName>
        <fullName evidence="1">Transposase</fullName>
    </submittedName>
</protein>
<reference evidence="1 2" key="1">
    <citation type="journal article" date="1998" name="Science">
        <title>Genome sequence of the nematode C. elegans: a platform for investigating biology.</title>
        <authorList>
            <consortium name="The C. elegans sequencing consortium"/>
            <person name="Sulson J.E."/>
            <person name="Waterston R."/>
        </authorList>
    </citation>
    <scope>NUCLEOTIDE SEQUENCE [LARGE SCALE GENOMIC DNA]</scope>
    <source>
        <strain evidence="1 2">Bristol N2</strain>
    </source>
</reference>
<gene>
    <name evidence="1" type="ORF">CELE_ZC190.10</name>
    <name evidence="1 3" type="ORF">ZC190.10</name>
</gene>
<keyword evidence="2" id="KW-1185">Reference proteome</keyword>
<dbReference type="Bgee" id="WBGene00022544">
    <property type="expression patterns" value="Expressed in adult organism and 1 other cell type or tissue"/>
</dbReference>
<proteinExistence type="predicted"/>
<evidence type="ECO:0000313" key="2">
    <source>
        <dbReference type="Proteomes" id="UP000001940"/>
    </source>
</evidence>
<name>I2HA97_CAEEL</name>
<dbReference type="SMR" id="I2HA97"/>
<evidence type="ECO:0000313" key="3">
    <source>
        <dbReference type="WormBase" id="ZC190.10b"/>
    </source>
</evidence>
<dbReference type="AlphaFoldDB" id="I2HA97"/>
<organism evidence="1 2">
    <name type="scientific">Caenorhabditis elegans</name>
    <dbReference type="NCBI Taxonomy" id="6239"/>
    <lineage>
        <taxon>Eukaryota</taxon>
        <taxon>Metazoa</taxon>
        <taxon>Ecdysozoa</taxon>
        <taxon>Nematoda</taxon>
        <taxon>Chromadorea</taxon>
        <taxon>Rhabditida</taxon>
        <taxon>Rhabditina</taxon>
        <taxon>Rhabditomorpha</taxon>
        <taxon>Rhabditoidea</taxon>
        <taxon>Rhabditidae</taxon>
        <taxon>Peloderinae</taxon>
        <taxon>Caenorhabditis</taxon>
    </lineage>
</organism>
<dbReference type="EMBL" id="BX284605">
    <property type="protein sequence ID" value="CCH63804.2"/>
    <property type="molecule type" value="Genomic_DNA"/>
</dbReference>
<dbReference type="ExpressionAtlas" id="I2HA97">
    <property type="expression patterns" value="baseline and differential"/>
</dbReference>
<sequence>MPCLDAPAQFRETVRLTATEQKINGILESCSAAGHQTPPEKLLEVDFDRS</sequence>
<dbReference type="HOGENOM" id="CLU_2656705_0_0_1"/>
<dbReference type="Proteomes" id="UP000001940">
    <property type="component" value="Chromosome V"/>
</dbReference>
<evidence type="ECO:0000313" key="1">
    <source>
        <dbReference type="EMBL" id="CCH63804.2"/>
    </source>
</evidence>
<dbReference type="AGR" id="WB:WBGene00022544"/>